<name>A0A0W0Z9A5_LEGSP</name>
<evidence type="ECO:0000313" key="13">
    <source>
        <dbReference type="EMBL" id="KTD65502.1"/>
    </source>
</evidence>
<keyword evidence="11 12" id="KW-0472">Membrane</keyword>
<evidence type="ECO:0000256" key="4">
    <source>
        <dbReference type="ARBA" id="ARBA00016461"/>
    </source>
</evidence>
<evidence type="ECO:0000256" key="8">
    <source>
        <dbReference type="ARBA" id="ARBA00022692"/>
    </source>
</evidence>
<reference evidence="13 14" key="1">
    <citation type="submission" date="2015-11" db="EMBL/GenBank/DDBJ databases">
        <title>Genomic analysis of 38 Legionella species identifies large and diverse effector repertoires.</title>
        <authorList>
            <person name="Burstein D."/>
            <person name="Amaro F."/>
            <person name="Zusman T."/>
            <person name="Lifshitz Z."/>
            <person name="Cohen O."/>
            <person name="Gilbert J.A."/>
            <person name="Pupko T."/>
            <person name="Shuman H.A."/>
            <person name="Segal G."/>
        </authorList>
    </citation>
    <scope>NUCLEOTIDE SEQUENCE [LARGE SCALE GENOMIC DNA]</scope>
    <source>
        <strain evidence="13 14">Mt.St.Helens-9</strain>
    </source>
</reference>
<comment type="function">
    <text evidence="1 12">Required for the export of heme to the periplasm for the biogenesis of c-type cytochromes.</text>
</comment>
<evidence type="ECO:0000256" key="2">
    <source>
        <dbReference type="ARBA" id="ARBA00004377"/>
    </source>
</evidence>
<evidence type="ECO:0000256" key="9">
    <source>
        <dbReference type="ARBA" id="ARBA00022748"/>
    </source>
</evidence>
<dbReference type="GO" id="GO:0015886">
    <property type="term" value="P:heme transport"/>
    <property type="evidence" value="ECO:0007669"/>
    <property type="project" value="InterPro"/>
</dbReference>
<evidence type="ECO:0000256" key="7">
    <source>
        <dbReference type="ARBA" id="ARBA00022519"/>
    </source>
</evidence>
<comment type="subcellular location">
    <subcellularLocation>
        <location evidence="2 12">Cell inner membrane</location>
        <topology evidence="2 12">Single-pass membrane protein</topology>
    </subcellularLocation>
</comment>
<dbReference type="GO" id="GO:0017004">
    <property type="term" value="P:cytochrome complex assembly"/>
    <property type="evidence" value="ECO:0007669"/>
    <property type="project" value="UniProtKB-KW"/>
</dbReference>
<keyword evidence="6 12" id="KW-1003">Cell membrane</keyword>
<keyword evidence="9 12" id="KW-0201">Cytochrome c-type biogenesis</keyword>
<dbReference type="GO" id="GO:0005886">
    <property type="term" value="C:plasma membrane"/>
    <property type="evidence" value="ECO:0007669"/>
    <property type="project" value="UniProtKB-SubCell"/>
</dbReference>
<dbReference type="PATRIC" id="fig|452.5.peg.635"/>
<protein>
    <recommendedName>
        <fullName evidence="4 12">Heme exporter protein D</fullName>
    </recommendedName>
</protein>
<feature type="transmembrane region" description="Helical" evidence="12">
    <location>
        <begin position="13"/>
        <end position="35"/>
    </location>
</feature>
<keyword evidence="5 12" id="KW-0813">Transport</keyword>
<evidence type="ECO:0000313" key="14">
    <source>
        <dbReference type="Proteomes" id="UP000054877"/>
    </source>
</evidence>
<proteinExistence type="inferred from homology"/>
<dbReference type="AlphaFoldDB" id="A0A0W0Z9A5"/>
<keyword evidence="14" id="KW-1185">Reference proteome</keyword>
<dbReference type="InterPro" id="IPR007078">
    <property type="entry name" value="Haem_export_protD_CcmD"/>
</dbReference>
<keyword evidence="10 12" id="KW-1133">Transmembrane helix</keyword>
<sequence>MSTLLHALTMGGYFMYVWPAYGLAALVFAVHFIGIRWQRKQTRKKLQQWFRQSWL</sequence>
<dbReference type="EMBL" id="LNYX01000006">
    <property type="protein sequence ID" value="KTD65502.1"/>
    <property type="molecule type" value="Genomic_DNA"/>
</dbReference>
<dbReference type="RefSeq" id="WP_058482522.1">
    <property type="nucleotide sequence ID" value="NZ_CAAAII010000013.1"/>
</dbReference>
<dbReference type="STRING" id="452.Lspi_0576"/>
<comment type="caution">
    <text evidence="13">The sequence shown here is derived from an EMBL/GenBank/DDBJ whole genome shotgun (WGS) entry which is preliminary data.</text>
</comment>
<dbReference type="NCBIfam" id="TIGR03141">
    <property type="entry name" value="cytochro_ccmD"/>
    <property type="match status" value="1"/>
</dbReference>
<organism evidence="13 14">
    <name type="scientific">Legionella spiritensis</name>
    <dbReference type="NCBI Taxonomy" id="452"/>
    <lineage>
        <taxon>Bacteria</taxon>
        <taxon>Pseudomonadati</taxon>
        <taxon>Pseudomonadota</taxon>
        <taxon>Gammaproteobacteria</taxon>
        <taxon>Legionellales</taxon>
        <taxon>Legionellaceae</taxon>
        <taxon>Legionella</taxon>
    </lineage>
</organism>
<comment type="similarity">
    <text evidence="3 12">Belongs to the CcmD/CycX/HelD family.</text>
</comment>
<evidence type="ECO:0000256" key="12">
    <source>
        <dbReference type="RuleBase" id="RU363101"/>
    </source>
</evidence>
<keyword evidence="7 12" id="KW-0997">Cell inner membrane</keyword>
<keyword evidence="8 12" id="KW-0812">Transmembrane</keyword>
<evidence type="ECO:0000256" key="3">
    <source>
        <dbReference type="ARBA" id="ARBA00008741"/>
    </source>
</evidence>
<dbReference type="Proteomes" id="UP000054877">
    <property type="component" value="Unassembled WGS sequence"/>
</dbReference>
<accession>A0A0W0Z9A5</accession>
<evidence type="ECO:0000256" key="1">
    <source>
        <dbReference type="ARBA" id="ARBA00002442"/>
    </source>
</evidence>
<evidence type="ECO:0000256" key="5">
    <source>
        <dbReference type="ARBA" id="ARBA00022448"/>
    </source>
</evidence>
<gene>
    <name evidence="13" type="primary">ccmD</name>
    <name evidence="13" type="ORF">Lspi_0576</name>
</gene>
<evidence type="ECO:0000256" key="6">
    <source>
        <dbReference type="ARBA" id="ARBA00022475"/>
    </source>
</evidence>
<evidence type="ECO:0000256" key="10">
    <source>
        <dbReference type="ARBA" id="ARBA00022989"/>
    </source>
</evidence>
<dbReference type="Pfam" id="PF04995">
    <property type="entry name" value="CcmD"/>
    <property type="match status" value="1"/>
</dbReference>
<evidence type="ECO:0000256" key="11">
    <source>
        <dbReference type="ARBA" id="ARBA00023136"/>
    </source>
</evidence>